<dbReference type="AlphaFoldDB" id="A0A4S4LU53"/>
<evidence type="ECO:0000313" key="1">
    <source>
        <dbReference type="EMBL" id="THH15288.1"/>
    </source>
</evidence>
<reference evidence="1 2" key="1">
    <citation type="submission" date="2019-02" db="EMBL/GenBank/DDBJ databases">
        <title>Genome sequencing of the rare red list fungi Bondarzewia mesenterica.</title>
        <authorList>
            <person name="Buettner E."/>
            <person name="Kellner H."/>
        </authorList>
    </citation>
    <scope>NUCLEOTIDE SEQUENCE [LARGE SCALE GENOMIC DNA]</scope>
    <source>
        <strain evidence="1 2">DSM 108281</strain>
    </source>
</reference>
<evidence type="ECO:0000313" key="2">
    <source>
        <dbReference type="Proteomes" id="UP000310158"/>
    </source>
</evidence>
<dbReference type="Proteomes" id="UP000310158">
    <property type="component" value="Unassembled WGS sequence"/>
</dbReference>
<dbReference type="PANTHER" id="PTHR39336">
    <property type="entry name" value="PYRIDOXAMINE PHOSPHATE OXIDASE FAMILY PROTEIN (AFU_ORTHOLOGUE AFUA_6G11440)"/>
    <property type="match status" value="1"/>
</dbReference>
<dbReference type="OrthoDB" id="539398at2759"/>
<dbReference type="Gene3D" id="2.30.110.10">
    <property type="entry name" value="Electron Transport, Fmn-binding Protein, Chain A"/>
    <property type="match status" value="1"/>
</dbReference>
<dbReference type="InterPro" id="IPR012349">
    <property type="entry name" value="Split_barrel_FMN-bd"/>
</dbReference>
<dbReference type="PANTHER" id="PTHR39336:SF3">
    <property type="entry name" value="PYRIDOXAMINE PHOSPHATE OXIDASE"/>
    <property type="match status" value="1"/>
</dbReference>
<proteinExistence type="predicted"/>
<comment type="caution">
    <text evidence="1">The sequence shown here is derived from an EMBL/GenBank/DDBJ whole genome shotgun (WGS) entry which is preliminary data.</text>
</comment>
<keyword evidence="2" id="KW-1185">Reference proteome</keyword>
<name>A0A4S4LU53_9AGAM</name>
<gene>
    <name evidence="1" type="ORF">EW146_g5156</name>
</gene>
<dbReference type="SUPFAM" id="SSF50475">
    <property type="entry name" value="FMN-binding split barrel"/>
    <property type="match status" value="1"/>
</dbReference>
<dbReference type="EMBL" id="SGPL01000217">
    <property type="protein sequence ID" value="THH15288.1"/>
    <property type="molecule type" value="Genomic_DNA"/>
</dbReference>
<sequence>MPTFYDSIPANLSEWIQAQHVFWVATAPLSAEGHINISPKGLRGTFHVVDANHVWYEDITGSGIETISHVRENGRIVIQFNAFDSPPRIVRLWGKGTVYEFGTPEFEAYLPPDKRHPGARSVIFVDVHKISSSCGFGVPYYSFVGARDTLTKWNTGLERREQEHALSSPVNDDATPSHAEKGLVAYWLETNMKSIDGLPGMRSAHLSGKVPESRLVKDGKVIKEENETIVRAKGGVHRAVEVRKETDWVKLVIAFMLGLMVASIYGRYQSGVMDLLEAFVPSI</sequence>
<protein>
    <submittedName>
        <fullName evidence="1">Uncharacterized protein</fullName>
    </submittedName>
</protein>
<accession>A0A4S4LU53</accession>
<organism evidence="1 2">
    <name type="scientific">Bondarzewia mesenterica</name>
    <dbReference type="NCBI Taxonomy" id="1095465"/>
    <lineage>
        <taxon>Eukaryota</taxon>
        <taxon>Fungi</taxon>
        <taxon>Dikarya</taxon>
        <taxon>Basidiomycota</taxon>
        <taxon>Agaricomycotina</taxon>
        <taxon>Agaricomycetes</taxon>
        <taxon>Russulales</taxon>
        <taxon>Bondarzewiaceae</taxon>
        <taxon>Bondarzewia</taxon>
    </lineage>
</organism>